<reference evidence="12 13" key="1">
    <citation type="submission" date="2019-06" db="EMBL/GenBank/DDBJ databases">
        <title>Whole genome shotgun sequence of Pseudonocardia hydrocarbonoxydans NBRC 14498.</title>
        <authorList>
            <person name="Hosoyama A."/>
            <person name="Uohara A."/>
            <person name="Ohji S."/>
            <person name="Ichikawa N."/>
        </authorList>
    </citation>
    <scope>NUCLEOTIDE SEQUENCE [LARGE SCALE GENOMIC DNA]</scope>
    <source>
        <strain evidence="12 13">NBRC 14498</strain>
    </source>
</reference>
<feature type="binding site" evidence="9">
    <location>
        <position position="84"/>
    </location>
    <ligand>
        <name>5-phospho-alpha-D-ribose 1-diphosphate</name>
        <dbReference type="ChEBI" id="CHEBI:58017"/>
    </ligand>
</feature>
<protein>
    <recommendedName>
        <fullName evidence="9">Anthranilate phosphoribosyltransferase</fullName>
        <ecNumber evidence="9">2.4.2.18</ecNumber>
    </recommendedName>
</protein>
<dbReference type="Gene3D" id="1.20.970.10">
    <property type="entry name" value="Transferase, Pyrimidine Nucleoside Phosphorylase, Chain C"/>
    <property type="match status" value="1"/>
</dbReference>
<sequence length="346" mass="34801">MADLRTWPALLGSLIRGQDLDAGDTAWVMDRVLSAEATPAQLAGFLVAMRAKGETAAEITGLAETMLAHASRFTVPVRAVDVVGTGGDQAHTVNISSMSAVVVAAAGAPVVKHGGRAASSASGTADVLEALGVAIDLPAEGVAECVARAGIGFCFAPVFHPAMRHAAGTRRELGVPTAMNVLGPLTNPAQPAASLIGCAFPTMPPVIADVLAARGAAALVVRGDDGLDELTTAATSTVWVVAGGAVRVETLDPADLGIARATHDDLRGGDASVNAGVFRELLAGKGGPVRDAVLLNSAAALVAFDGPGPSLVDELRAALPRVAAAIDSGAAERLLARWAEVSTALR</sequence>
<dbReference type="FunFam" id="3.40.1030.10:FF:000002">
    <property type="entry name" value="Anthranilate phosphoribosyltransferase"/>
    <property type="match status" value="1"/>
</dbReference>
<dbReference type="InterPro" id="IPR035902">
    <property type="entry name" value="Nuc_phospho_transferase"/>
</dbReference>
<organism evidence="12 13">
    <name type="scientific">Pseudonocardia hydrocarbonoxydans</name>
    <dbReference type="NCBI Taxonomy" id="76726"/>
    <lineage>
        <taxon>Bacteria</taxon>
        <taxon>Bacillati</taxon>
        <taxon>Actinomycetota</taxon>
        <taxon>Actinomycetes</taxon>
        <taxon>Pseudonocardiales</taxon>
        <taxon>Pseudonocardiaceae</taxon>
        <taxon>Pseudonocardia</taxon>
    </lineage>
</organism>
<dbReference type="NCBIfam" id="TIGR01245">
    <property type="entry name" value="trpD"/>
    <property type="match status" value="1"/>
</dbReference>
<keyword evidence="6 9" id="KW-0057">Aromatic amino acid biosynthesis</keyword>
<comment type="function">
    <text evidence="9">Catalyzes the transfer of the phosphoribosyl group of 5-phosphorylribose-1-pyrophosphate (PRPP) to anthranilate to yield N-(5'-phosphoribosyl)-anthranilate (PRA).</text>
</comment>
<feature type="binding site" evidence="9">
    <location>
        <position position="92"/>
    </location>
    <ligand>
        <name>5-phospho-alpha-D-ribose 1-diphosphate</name>
        <dbReference type="ChEBI" id="CHEBI:58017"/>
    </ligand>
</feature>
<keyword evidence="13" id="KW-1185">Reference proteome</keyword>
<dbReference type="SUPFAM" id="SSF52418">
    <property type="entry name" value="Nucleoside phosphorylase/phosphoribosyltransferase catalytic domain"/>
    <property type="match status" value="1"/>
</dbReference>
<evidence type="ECO:0000256" key="2">
    <source>
        <dbReference type="ARBA" id="ARBA00022605"/>
    </source>
</evidence>
<evidence type="ECO:0000256" key="7">
    <source>
        <dbReference type="ARBA" id="ARBA00052328"/>
    </source>
</evidence>
<dbReference type="RefSeq" id="WP_141282107.1">
    <property type="nucleotide sequence ID" value="NZ_BAAARZ010000079.1"/>
</dbReference>
<feature type="binding site" evidence="9">
    <location>
        <begin position="112"/>
        <end position="120"/>
    </location>
    <ligand>
        <name>5-phospho-alpha-D-ribose 1-diphosphate</name>
        <dbReference type="ChEBI" id="CHEBI:58017"/>
    </ligand>
</feature>
<dbReference type="GO" id="GO:0000287">
    <property type="term" value="F:magnesium ion binding"/>
    <property type="evidence" value="ECO:0007669"/>
    <property type="project" value="UniProtKB-UniRule"/>
</dbReference>
<dbReference type="Gene3D" id="3.40.1030.10">
    <property type="entry name" value="Nucleoside phosphorylase/phosphoribosyltransferase catalytic domain"/>
    <property type="match status" value="1"/>
</dbReference>
<feature type="binding site" evidence="9">
    <location>
        <position position="228"/>
    </location>
    <ligand>
        <name>Mg(2+)</name>
        <dbReference type="ChEBI" id="CHEBI:18420"/>
        <label>2</label>
    </ligand>
</feature>
<feature type="domain" description="Glycosyl transferase family 3" evidence="10">
    <location>
        <begin position="78"/>
        <end position="331"/>
    </location>
</feature>
<keyword evidence="5 9" id="KW-0822">Tryptophan biosynthesis</keyword>
<proteinExistence type="inferred from homology"/>
<evidence type="ECO:0000259" key="11">
    <source>
        <dbReference type="Pfam" id="PF02885"/>
    </source>
</evidence>
<keyword evidence="9" id="KW-0479">Metal-binding</keyword>
<keyword evidence="2 9" id="KW-0028">Amino-acid biosynthesis</keyword>
<dbReference type="Pfam" id="PF00591">
    <property type="entry name" value="Glycos_transf_3"/>
    <property type="match status" value="1"/>
</dbReference>
<comment type="caution">
    <text evidence="12">The sequence shown here is derived from an EMBL/GenBank/DDBJ whole genome shotgun (WGS) entry which is preliminary data.</text>
</comment>
<comment type="subunit">
    <text evidence="9">Homodimer.</text>
</comment>
<dbReference type="EC" id="2.4.2.18" evidence="9"/>
<feature type="binding site" evidence="9">
    <location>
        <position position="170"/>
    </location>
    <ligand>
        <name>anthranilate</name>
        <dbReference type="ChEBI" id="CHEBI:16567"/>
        <label>2</label>
    </ligand>
</feature>
<comment type="pathway">
    <text evidence="1 9">Amino-acid biosynthesis; L-tryptophan biosynthesis; L-tryptophan from chorismate: step 2/5.</text>
</comment>
<dbReference type="InterPro" id="IPR005940">
    <property type="entry name" value="Anthranilate_Pribosyl_Tfrase"/>
</dbReference>
<evidence type="ECO:0000256" key="9">
    <source>
        <dbReference type="HAMAP-Rule" id="MF_00211"/>
    </source>
</evidence>
<comment type="catalytic activity">
    <reaction evidence="7 9">
        <text>N-(5-phospho-beta-D-ribosyl)anthranilate + diphosphate = 5-phospho-alpha-D-ribose 1-diphosphate + anthranilate</text>
        <dbReference type="Rhea" id="RHEA:11768"/>
        <dbReference type="ChEBI" id="CHEBI:16567"/>
        <dbReference type="ChEBI" id="CHEBI:18277"/>
        <dbReference type="ChEBI" id="CHEBI:33019"/>
        <dbReference type="ChEBI" id="CHEBI:58017"/>
        <dbReference type="EC" id="2.4.2.18"/>
    </reaction>
</comment>
<evidence type="ECO:0000256" key="1">
    <source>
        <dbReference type="ARBA" id="ARBA00004907"/>
    </source>
</evidence>
<dbReference type="EMBL" id="BJNG01000047">
    <property type="protein sequence ID" value="GEC22529.1"/>
    <property type="molecule type" value="Genomic_DNA"/>
</dbReference>
<feature type="binding site" evidence="9">
    <location>
        <position position="84"/>
    </location>
    <ligand>
        <name>anthranilate</name>
        <dbReference type="ChEBI" id="CHEBI:16567"/>
        <label>1</label>
    </ligand>
</feature>
<dbReference type="AlphaFoldDB" id="A0A4Y3WXR1"/>
<comment type="similarity">
    <text evidence="8">In the C-terminal section; belongs to the anthranilate phosphoribosyltransferase family.</text>
</comment>
<dbReference type="SUPFAM" id="SSF47648">
    <property type="entry name" value="Nucleoside phosphorylase/phosphoribosyltransferase N-terminal domain"/>
    <property type="match status" value="1"/>
</dbReference>
<dbReference type="UniPathway" id="UPA00035">
    <property type="reaction ID" value="UER00041"/>
</dbReference>
<dbReference type="InterPro" id="IPR000312">
    <property type="entry name" value="Glycosyl_Trfase_fam3"/>
</dbReference>
<dbReference type="GO" id="GO:0005829">
    <property type="term" value="C:cytosol"/>
    <property type="evidence" value="ECO:0007669"/>
    <property type="project" value="TreeGrafter"/>
</dbReference>
<feature type="domain" description="Glycosyl transferase family 3 N-terminal" evidence="11">
    <location>
        <begin position="10"/>
        <end position="70"/>
    </location>
</feature>
<feature type="binding site" evidence="9">
    <location>
        <begin position="87"/>
        <end position="88"/>
    </location>
    <ligand>
        <name>5-phospho-alpha-D-ribose 1-diphosphate</name>
        <dbReference type="ChEBI" id="CHEBI:58017"/>
    </ligand>
</feature>
<evidence type="ECO:0000256" key="3">
    <source>
        <dbReference type="ARBA" id="ARBA00022676"/>
    </source>
</evidence>
<evidence type="ECO:0000256" key="6">
    <source>
        <dbReference type="ARBA" id="ARBA00023141"/>
    </source>
</evidence>
<feature type="binding site" evidence="9">
    <location>
        <begin position="94"/>
        <end position="97"/>
    </location>
    <ligand>
        <name>5-phospho-alpha-D-ribose 1-diphosphate</name>
        <dbReference type="ChEBI" id="CHEBI:58017"/>
    </ligand>
</feature>
<comment type="similarity">
    <text evidence="9">Belongs to the anthranilate phosphoribosyltransferase family.</text>
</comment>
<evidence type="ECO:0000259" key="10">
    <source>
        <dbReference type="Pfam" id="PF00591"/>
    </source>
</evidence>
<dbReference type="InterPro" id="IPR036320">
    <property type="entry name" value="Glycosyl_Trfase_fam3_N_dom_sf"/>
</dbReference>
<dbReference type="HAMAP" id="MF_00211">
    <property type="entry name" value="TrpD"/>
    <property type="match status" value="1"/>
</dbReference>
<evidence type="ECO:0000256" key="5">
    <source>
        <dbReference type="ARBA" id="ARBA00022822"/>
    </source>
</evidence>
<dbReference type="PANTHER" id="PTHR43285:SF2">
    <property type="entry name" value="ANTHRANILATE PHOSPHORIBOSYLTRANSFERASE"/>
    <property type="match status" value="1"/>
</dbReference>
<feature type="binding site" evidence="9">
    <location>
        <position position="229"/>
    </location>
    <ligand>
        <name>Mg(2+)</name>
        <dbReference type="ChEBI" id="CHEBI:18420"/>
        <label>2</label>
    </ligand>
</feature>
<comment type="caution">
    <text evidence="9">Lacks conserved residue(s) required for the propagation of feature annotation.</text>
</comment>
<gene>
    <name evidence="9 12" type="primary">trpD</name>
    <name evidence="12" type="ORF">PHY01_48120</name>
</gene>
<evidence type="ECO:0000313" key="12">
    <source>
        <dbReference type="EMBL" id="GEC22529.1"/>
    </source>
</evidence>
<keyword evidence="4 9" id="KW-0808">Transferase</keyword>
<keyword evidence="9" id="KW-0460">Magnesium</keyword>
<dbReference type="GO" id="GO:0004048">
    <property type="term" value="F:anthranilate phosphoribosyltransferase activity"/>
    <property type="evidence" value="ECO:0007669"/>
    <property type="project" value="UniProtKB-UniRule"/>
</dbReference>
<evidence type="ECO:0000256" key="4">
    <source>
        <dbReference type="ARBA" id="ARBA00022679"/>
    </source>
</evidence>
<dbReference type="OrthoDB" id="9806430at2"/>
<dbReference type="InterPro" id="IPR017459">
    <property type="entry name" value="Glycosyl_Trfase_fam3_N_dom"/>
</dbReference>
<evidence type="ECO:0000313" key="13">
    <source>
        <dbReference type="Proteomes" id="UP000320338"/>
    </source>
</evidence>
<dbReference type="PANTHER" id="PTHR43285">
    <property type="entry name" value="ANTHRANILATE PHOSPHORIBOSYLTRANSFERASE"/>
    <property type="match status" value="1"/>
</dbReference>
<evidence type="ECO:0000256" key="8">
    <source>
        <dbReference type="ARBA" id="ARBA00061188"/>
    </source>
</evidence>
<comment type="cofactor">
    <cofactor evidence="9">
        <name>Mg(2+)</name>
        <dbReference type="ChEBI" id="CHEBI:18420"/>
    </cofactor>
    <text evidence="9">Binds 2 magnesium ions per monomer.</text>
</comment>
<accession>A0A4Y3WXR1</accession>
<dbReference type="Proteomes" id="UP000320338">
    <property type="component" value="Unassembled WGS sequence"/>
</dbReference>
<dbReference type="GO" id="GO:0000162">
    <property type="term" value="P:L-tryptophan biosynthetic process"/>
    <property type="evidence" value="ECO:0007669"/>
    <property type="project" value="UniProtKB-UniRule"/>
</dbReference>
<feature type="binding site" evidence="9">
    <location>
        <position position="96"/>
    </location>
    <ligand>
        <name>Mg(2+)</name>
        <dbReference type="ChEBI" id="CHEBI:18420"/>
        <label>1</label>
    </ligand>
</feature>
<keyword evidence="3 9" id="KW-0328">Glycosyltransferase</keyword>
<feature type="binding site" evidence="9">
    <location>
        <position position="124"/>
    </location>
    <ligand>
        <name>5-phospho-alpha-D-ribose 1-diphosphate</name>
        <dbReference type="ChEBI" id="CHEBI:58017"/>
    </ligand>
</feature>
<feature type="binding site" evidence="9">
    <location>
        <position position="229"/>
    </location>
    <ligand>
        <name>Mg(2+)</name>
        <dbReference type="ChEBI" id="CHEBI:18420"/>
        <label>1</label>
    </ligand>
</feature>
<name>A0A4Y3WXR1_9PSEU</name>
<dbReference type="Pfam" id="PF02885">
    <property type="entry name" value="Glycos_trans_3N"/>
    <property type="match status" value="1"/>
</dbReference>